<dbReference type="InterPro" id="IPR050345">
    <property type="entry name" value="Aliph_Amidase/BUP"/>
</dbReference>
<dbReference type="EMBL" id="JU968250">
    <property type="protein sequence ID" value="AFJ68870.1"/>
    <property type="molecule type" value="mRNA"/>
</dbReference>
<feature type="non-terminal residue" evidence="4">
    <location>
        <position position="1"/>
    </location>
</feature>
<evidence type="ECO:0000256" key="2">
    <source>
        <dbReference type="SAM" id="Phobius"/>
    </source>
</evidence>
<dbReference type="PANTHER" id="PTHR43674:SF16">
    <property type="entry name" value="CARBON-NITROGEN FAMILY, PUTATIVE (AFU_ORTHOLOGUE AFUA_5G02350)-RELATED"/>
    <property type="match status" value="1"/>
</dbReference>
<dbReference type="InterPro" id="IPR036526">
    <property type="entry name" value="C-N_Hydrolase_sf"/>
</dbReference>
<reference evidence="4" key="2">
    <citation type="journal article" date="2012" name="Nat. Commun.">
        <title>Draft genome sequence and genetic transformation of the oleaginous alga Nannochloropis gaditana.</title>
        <authorList>
            <person name="Radakovits R."/>
            <person name="Jinkerson R.E."/>
            <person name="Fuerstenberg S.I."/>
            <person name="Tae H."/>
            <person name="Settlage R.E."/>
            <person name="Boore J.L."/>
            <person name="Posewitz M.C."/>
        </authorList>
    </citation>
    <scope>NUCLEOTIDE SEQUENCE</scope>
    <source>
        <strain evidence="4">CCMP526</strain>
    </source>
</reference>
<dbReference type="SUPFAM" id="SSF56317">
    <property type="entry name" value="Carbon-nitrogen hydrolase"/>
    <property type="match status" value="1"/>
</dbReference>
<organism evidence="4">
    <name type="scientific">Nannochloropsis gaditana (strain CCMP526)</name>
    <name type="common">Green microalga</name>
    <name type="synonym">Microchloropsis gaditana</name>
    <dbReference type="NCBI Taxonomy" id="1093141"/>
    <lineage>
        <taxon>Eukaryota</taxon>
        <taxon>Sar</taxon>
        <taxon>Stramenopiles</taxon>
        <taxon>Ochrophyta</taxon>
        <taxon>Eustigmatophyceae</taxon>
        <taxon>Eustigmatales</taxon>
        <taxon>Monodopsidaceae</taxon>
        <taxon>Nannochloropsis</taxon>
    </lineage>
</organism>
<dbReference type="PROSITE" id="PS50263">
    <property type="entry name" value="CN_HYDROLASE"/>
    <property type="match status" value="1"/>
</dbReference>
<evidence type="ECO:0000313" key="4">
    <source>
        <dbReference type="EMBL" id="AFJ68870.1"/>
    </source>
</evidence>
<evidence type="ECO:0000259" key="3">
    <source>
        <dbReference type="PROSITE" id="PS50263"/>
    </source>
</evidence>
<dbReference type="AlphaFoldDB" id="I2CPN7"/>
<gene>
    <name evidence="4" type="ORF">NGATSA_3017800</name>
</gene>
<keyword evidence="2" id="KW-0472">Membrane</keyword>
<keyword evidence="2" id="KW-0812">Transmembrane</keyword>
<evidence type="ECO:0000256" key="1">
    <source>
        <dbReference type="ARBA" id="ARBA00022801"/>
    </source>
</evidence>
<feature type="transmembrane region" description="Helical" evidence="2">
    <location>
        <begin position="189"/>
        <end position="213"/>
    </location>
</feature>
<keyword evidence="1" id="KW-0378">Hydrolase</keyword>
<name>I2CPN7_NANGC</name>
<keyword evidence="2" id="KW-1133">Transmembrane helix</keyword>
<accession>I2CPN7</accession>
<reference evidence="4" key="1">
    <citation type="journal article" date="2012" name="Bioengineered">
        <title>Additional insights into the genome of the oleaginous model alga Nannochloropsis gaditana.</title>
        <authorList>
            <person name="Jinkerson R.E."/>
            <person name="Radakovits R."/>
            <person name="Posewitz M.C."/>
        </authorList>
    </citation>
    <scope>NUCLEOTIDE SEQUENCE</scope>
    <source>
        <strain evidence="4">CCMP526</strain>
    </source>
</reference>
<dbReference type="Gene3D" id="3.60.110.10">
    <property type="entry name" value="Carbon-nitrogen hydrolase"/>
    <property type="match status" value="1"/>
</dbReference>
<dbReference type="PANTHER" id="PTHR43674">
    <property type="entry name" value="NITRILASE C965.09-RELATED"/>
    <property type="match status" value="1"/>
</dbReference>
<proteinExistence type="evidence at transcript level"/>
<dbReference type="GO" id="GO:0016811">
    <property type="term" value="F:hydrolase activity, acting on carbon-nitrogen (but not peptide) bonds, in linear amides"/>
    <property type="evidence" value="ECO:0007669"/>
    <property type="project" value="TreeGrafter"/>
</dbReference>
<sequence length="250" mass="27244">GVLNYGAKHACGLRREEVRGHLEAALKAWEDAGEGGPYENIFTLLTPEGTAGFRYVKNHPVPIVEAEALPGHSFASGPPSLPTSPFGRVAGAVCFDLDFPLWMRKAGREGVSLFLQPSWTWGPLGELHAWDSAVRAVENGFSLFRCSSGGLSGYWDSTFTPHALAYTSFTTNIALAQVTVPRPQHRPTLYPWAGFVFGWLCLAVTLGYLIALLGPGAKALREAASRFRRGVGREGAVKVEREALLQHRQR</sequence>
<protein>
    <recommendedName>
        <fullName evidence="3">CN hydrolase domain-containing protein</fullName>
    </recommendedName>
</protein>
<dbReference type="InterPro" id="IPR003010">
    <property type="entry name" value="C-N_Hydrolase"/>
</dbReference>
<feature type="domain" description="CN hydrolase" evidence="3">
    <location>
        <begin position="1"/>
        <end position="180"/>
    </location>
</feature>